<organism evidence="1 2">
    <name type="scientific">Araneus ventricosus</name>
    <name type="common">Orbweaver spider</name>
    <name type="synonym">Epeira ventricosa</name>
    <dbReference type="NCBI Taxonomy" id="182803"/>
    <lineage>
        <taxon>Eukaryota</taxon>
        <taxon>Metazoa</taxon>
        <taxon>Ecdysozoa</taxon>
        <taxon>Arthropoda</taxon>
        <taxon>Chelicerata</taxon>
        <taxon>Arachnida</taxon>
        <taxon>Araneae</taxon>
        <taxon>Araneomorphae</taxon>
        <taxon>Entelegynae</taxon>
        <taxon>Araneoidea</taxon>
        <taxon>Araneidae</taxon>
        <taxon>Araneus</taxon>
    </lineage>
</organism>
<dbReference type="AlphaFoldDB" id="A0A4Y2MK93"/>
<name>A0A4Y2MK93_ARAVE</name>
<accession>A0A4Y2MK93</accession>
<protein>
    <submittedName>
        <fullName evidence="1">Uncharacterized protein</fullName>
    </submittedName>
</protein>
<comment type="caution">
    <text evidence="1">The sequence shown here is derived from an EMBL/GenBank/DDBJ whole genome shotgun (WGS) entry which is preliminary data.</text>
</comment>
<proteinExistence type="predicted"/>
<dbReference type="EMBL" id="BGPR01007430">
    <property type="protein sequence ID" value="GBN26790.1"/>
    <property type="molecule type" value="Genomic_DNA"/>
</dbReference>
<dbReference type="Proteomes" id="UP000499080">
    <property type="component" value="Unassembled WGS sequence"/>
</dbReference>
<evidence type="ECO:0000313" key="1">
    <source>
        <dbReference type="EMBL" id="GBN26790.1"/>
    </source>
</evidence>
<reference evidence="1 2" key="1">
    <citation type="journal article" date="2019" name="Sci. Rep.">
        <title>Orb-weaving spider Araneus ventricosus genome elucidates the spidroin gene catalogue.</title>
        <authorList>
            <person name="Kono N."/>
            <person name="Nakamura H."/>
            <person name="Ohtoshi R."/>
            <person name="Moran D.A.P."/>
            <person name="Shinohara A."/>
            <person name="Yoshida Y."/>
            <person name="Fujiwara M."/>
            <person name="Mori M."/>
            <person name="Tomita M."/>
            <person name="Arakawa K."/>
        </authorList>
    </citation>
    <scope>NUCLEOTIDE SEQUENCE [LARGE SCALE GENOMIC DNA]</scope>
</reference>
<evidence type="ECO:0000313" key="2">
    <source>
        <dbReference type="Proteomes" id="UP000499080"/>
    </source>
</evidence>
<sequence>MQFLPSFRGFPKPTKNLRVLRLDFAPKRYPVPIARGFVRWLQHSGETSVNYRKVKGSGLDKDLSTVPTGSCNCVCVLGRYSTTRCSAGRITTAINPQSMGLGYRAILFHCFRKAYYRERYLFFSPTLSGGPNCLLFKGPTCHRASWQPRQSATAVTDENRTFSTEVHYLPKSCFLTCIYCT</sequence>
<keyword evidence="2" id="KW-1185">Reference proteome</keyword>
<gene>
    <name evidence="1" type="ORF">AVEN_121060_1</name>
</gene>